<feature type="domain" description="NYN" evidence="1">
    <location>
        <begin position="6"/>
        <end position="158"/>
    </location>
</feature>
<dbReference type="Pfam" id="PF01936">
    <property type="entry name" value="NYN"/>
    <property type="match status" value="1"/>
</dbReference>
<dbReference type="AlphaFoldDB" id="A0A7H0EWH8"/>
<dbReference type="KEGG" id="ccur:IAR63_09270"/>
<dbReference type="Proteomes" id="UP000516013">
    <property type="component" value="Chromosome"/>
</dbReference>
<protein>
    <submittedName>
        <fullName evidence="2">NYN domain-containing protein</fullName>
    </submittedName>
</protein>
<dbReference type="PANTHER" id="PTHR35811:SF1">
    <property type="entry name" value="HTH OST-TYPE DOMAIN-CONTAINING PROTEIN"/>
    <property type="match status" value="1"/>
</dbReference>
<organism evidence="2 3">
    <name type="scientific">Cylindrospermopsis curvispora GIHE-G1</name>
    <dbReference type="NCBI Taxonomy" id="2666332"/>
    <lineage>
        <taxon>Bacteria</taxon>
        <taxon>Bacillati</taxon>
        <taxon>Cyanobacteriota</taxon>
        <taxon>Cyanophyceae</taxon>
        <taxon>Nostocales</taxon>
        <taxon>Aphanizomenonaceae</taxon>
        <taxon>Cylindrospermopsis</taxon>
    </lineage>
</organism>
<dbReference type="EMBL" id="CP060822">
    <property type="protein sequence ID" value="QNP28144.1"/>
    <property type="molecule type" value="Genomic_DNA"/>
</dbReference>
<proteinExistence type="predicted"/>
<name>A0A7H0EWH8_9CYAN</name>
<sequence>MSIFNTAIFYDIENLTKGYSFSKDFIKELSLKQIYRQILEVEIVDKICLQRAYANWSDHRLSLLRAEINELGIDPIQIFGFARYHKKNAADIQLVVDTMDITIRLPHIEVYVIVSGDGGFASLAKKLHEYGKQVIGCAYENAVNDIFKSVCDYFIKLEIPEEYSLEDINNVDSKNTNFANDKGLGIGITHPFVVRMANNIQPIYQADKKNIFSHSQTIVNWFCQDPESRRQMNRHGIPLSAIREAFKYAIPEFKPEMVGFSRFAEFLQFVCANTECCVGTLPPSNTLLVFRNSIPNGVIILTDISNEDLHTPERYQNLLASGKPRITIEDKYTLERFIDSLMSKRDRLMNVSEILDIVSQELPEIESNKLNNICLSLIHCSILKGYPEDENISEQRFHIREDFRDLAQILGHIKQTSLKKLISILVDDFKSNVFEQVIPF</sequence>
<dbReference type="PANTHER" id="PTHR35811">
    <property type="entry name" value="SLR1870 PROTEIN"/>
    <property type="match status" value="1"/>
</dbReference>
<reference evidence="2 3" key="1">
    <citation type="submission" date="2020-08" db="EMBL/GenBank/DDBJ databases">
        <title>Complete genome sequence of Raphidiopsis curvispora isolated from drinking water reservoir in South Korea.</title>
        <authorList>
            <person name="Jeong J."/>
        </authorList>
    </citation>
    <scope>NUCLEOTIDE SEQUENCE [LARGE SCALE GENOMIC DNA]</scope>
    <source>
        <strain evidence="2 3">GIHE-G1</strain>
    </source>
</reference>
<evidence type="ECO:0000259" key="1">
    <source>
        <dbReference type="Pfam" id="PF01936"/>
    </source>
</evidence>
<dbReference type="InterPro" id="IPR021139">
    <property type="entry name" value="NYN"/>
</dbReference>
<gene>
    <name evidence="2" type="ORF">IAR63_09270</name>
</gene>
<dbReference type="Gene3D" id="3.40.50.1010">
    <property type="entry name" value="5'-nuclease"/>
    <property type="match status" value="1"/>
</dbReference>
<evidence type="ECO:0000313" key="3">
    <source>
        <dbReference type="Proteomes" id="UP000516013"/>
    </source>
</evidence>
<keyword evidence="3" id="KW-1185">Reference proteome</keyword>
<dbReference type="CDD" id="cd11297">
    <property type="entry name" value="PIN_LabA-like_N_1"/>
    <property type="match status" value="1"/>
</dbReference>
<dbReference type="GO" id="GO:0004540">
    <property type="term" value="F:RNA nuclease activity"/>
    <property type="evidence" value="ECO:0007669"/>
    <property type="project" value="InterPro"/>
</dbReference>
<dbReference type="RefSeq" id="WP_187705061.1">
    <property type="nucleotide sequence ID" value="NZ_CP060822.1"/>
</dbReference>
<evidence type="ECO:0000313" key="2">
    <source>
        <dbReference type="EMBL" id="QNP28144.1"/>
    </source>
</evidence>
<accession>A0A7H0EWH8</accession>